<dbReference type="EMBL" id="CAJFCV020000003">
    <property type="protein sequence ID" value="CAG9106183.1"/>
    <property type="molecule type" value="Genomic_DNA"/>
</dbReference>
<dbReference type="Proteomes" id="UP000582659">
    <property type="component" value="Unassembled WGS sequence"/>
</dbReference>
<evidence type="ECO:0000313" key="2">
    <source>
        <dbReference type="EMBL" id="CAD5220235.1"/>
    </source>
</evidence>
<proteinExistence type="predicted"/>
<sequence length="104" mass="11694">MSVCSSASTSSLSSILVSDGAPATHSNNHVRFTIPKFSEHVSFKRDFFREPSTSNSQPIKAKKNPKAPMDELEMLRNGYKNQHGHLVHSDSDDDFVETYRRILV</sequence>
<name>A0A1I7RLV8_BURXY</name>
<reference evidence="3" key="2">
    <citation type="submission" date="2020-08" db="EMBL/GenBank/DDBJ databases">
        <authorList>
            <person name="Kikuchi T."/>
        </authorList>
    </citation>
    <scope>NUCLEOTIDE SEQUENCE</scope>
    <source>
        <strain evidence="2">Ka4C1</strain>
    </source>
</reference>
<accession>A0A1I7RLV8</accession>
<dbReference type="WBParaSite" id="BXY_0169300.1">
    <property type="protein sequence ID" value="BXY_0169300.1"/>
    <property type="gene ID" value="BXY_0169300"/>
</dbReference>
<evidence type="ECO:0000313" key="4">
    <source>
        <dbReference type="Proteomes" id="UP000095284"/>
    </source>
</evidence>
<dbReference type="AlphaFoldDB" id="A0A1I7RLV8"/>
<dbReference type="Proteomes" id="UP000659654">
    <property type="component" value="Unassembled WGS sequence"/>
</dbReference>
<feature type="region of interest" description="Disordered" evidence="1">
    <location>
        <begin position="1"/>
        <end position="25"/>
    </location>
</feature>
<evidence type="ECO:0000313" key="6">
    <source>
        <dbReference type="WBParaSite" id="BXY_0169300.1"/>
    </source>
</evidence>
<dbReference type="Proteomes" id="UP000095284">
    <property type="component" value="Unplaced"/>
</dbReference>
<protein>
    <submittedName>
        <fullName evidence="2">(pine wood nematode) hypothetical protein</fullName>
    </submittedName>
</protein>
<evidence type="ECO:0000256" key="1">
    <source>
        <dbReference type="SAM" id="MobiDB-lite"/>
    </source>
</evidence>
<feature type="region of interest" description="Disordered" evidence="1">
    <location>
        <begin position="49"/>
        <end position="68"/>
    </location>
</feature>
<dbReference type="EMBL" id="CAJFDI010000003">
    <property type="protein sequence ID" value="CAD5220235.1"/>
    <property type="molecule type" value="Genomic_DNA"/>
</dbReference>
<evidence type="ECO:0000313" key="5">
    <source>
        <dbReference type="Proteomes" id="UP000659654"/>
    </source>
</evidence>
<evidence type="ECO:0000313" key="3">
    <source>
        <dbReference type="EMBL" id="CAG9106183.1"/>
    </source>
</evidence>
<feature type="compositionally biased region" description="Low complexity" evidence="1">
    <location>
        <begin position="1"/>
        <end position="18"/>
    </location>
</feature>
<keyword evidence="5" id="KW-1185">Reference proteome</keyword>
<gene>
    <name evidence="2" type="ORF">BXYJ_LOCUS6077</name>
</gene>
<reference evidence="6" key="1">
    <citation type="submission" date="2016-11" db="UniProtKB">
        <authorList>
            <consortium name="WormBaseParasite"/>
        </authorList>
    </citation>
    <scope>IDENTIFICATION</scope>
</reference>
<organism evidence="4 6">
    <name type="scientific">Bursaphelenchus xylophilus</name>
    <name type="common">Pinewood nematode worm</name>
    <name type="synonym">Aphelenchoides xylophilus</name>
    <dbReference type="NCBI Taxonomy" id="6326"/>
    <lineage>
        <taxon>Eukaryota</taxon>
        <taxon>Metazoa</taxon>
        <taxon>Ecdysozoa</taxon>
        <taxon>Nematoda</taxon>
        <taxon>Chromadorea</taxon>
        <taxon>Rhabditida</taxon>
        <taxon>Tylenchina</taxon>
        <taxon>Tylenchomorpha</taxon>
        <taxon>Aphelenchoidea</taxon>
        <taxon>Aphelenchoididae</taxon>
        <taxon>Bursaphelenchus</taxon>
    </lineage>
</organism>